<reference evidence="4 5" key="1">
    <citation type="submission" date="2020-08" db="EMBL/GenBank/DDBJ databases">
        <title>Sequencing the genomes of 1000 actinobacteria strains.</title>
        <authorList>
            <person name="Klenk H.-P."/>
        </authorList>
    </citation>
    <scope>NUCLEOTIDE SEQUENCE [LARGE SCALE GENOMIC DNA]</scope>
    <source>
        <strain evidence="4 5">DSM 44598</strain>
    </source>
</reference>
<keyword evidence="2" id="KW-1133">Transmembrane helix</keyword>
<feature type="compositionally biased region" description="Basic and acidic residues" evidence="1">
    <location>
        <begin position="126"/>
        <end position="138"/>
    </location>
</feature>
<dbReference type="Pfam" id="PF23636">
    <property type="entry name" value="DUF7144"/>
    <property type="match status" value="1"/>
</dbReference>
<feature type="transmembrane region" description="Helical" evidence="2">
    <location>
        <begin position="49"/>
        <end position="72"/>
    </location>
</feature>
<name>A0A840W964_9ACTN</name>
<feature type="domain" description="DUF7144" evidence="3">
    <location>
        <begin position="8"/>
        <end position="121"/>
    </location>
</feature>
<keyword evidence="5" id="KW-1185">Reference proteome</keyword>
<evidence type="ECO:0000256" key="1">
    <source>
        <dbReference type="SAM" id="MobiDB-lite"/>
    </source>
</evidence>
<feature type="transmembrane region" description="Helical" evidence="2">
    <location>
        <begin position="79"/>
        <end position="98"/>
    </location>
</feature>
<feature type="region of interest" description="Disordered" evidence="1">
    <location>
        <begin position="126"/>
        <end position="185"/>
    </location>
</feature>
<dbReference type="Proteomes" id="UP000579647">
    <property type="component" value="Unassembled WGS sequence"/>
</dbReference>
<evidence type="ECO:0000313" key="5">
    <source>
        <dbReference type="Proteomes" id="UP000579647"/>
    </source>
</evidence>
<feature type="transmembrane region" description="Helical" evidence="2">
    <location>
        <begin position="104"/>
        <end position="124"/>
    </location>
</feature>
<keyword evidence="2" id="KW-0812">Transmembrane</keyword>
<sequence length="185" mass="19514">MQTQPNGWQYFVSTLLVVTGAINVIQGLAAMFTPDFYIAGEAQMLVLEYGAWGILLGLWGVVLVVAGLAILSGSTWARIFAVVLAAMNAIAQLAFLIAMPLWSVVVIAIDVLVIYGLTAGWPAAIRGEDPEGSRESSHRSSYRAGYQAAHEKPTAAPRPTASPEQGTAQGRGQGSGSGQRQQPTS</sequence>
<dbReference type="RefSeq" id="WP_184365510.1">
    <property type="nucleotide sequence ID" value="NZ_BAAAKM010000021.1"/>
</dbReference>
<feature type="transmembrane region" description="Helical" evidence="2">
    <location>
        <begin position="7"/>
        <end position="29"/>
    </location>
</feature>
<organism evidence="4 5">
    <name type="scientific">Nocardiopsis metallicus</name>
    <dbReference type="NCBI Taxonomy" id="179819"/>
    <lineage>
        <taxon>Bacteria</taxon>
        <taxon>Bacillati</taxon>
        <taxon>Actinomycetota</taxon>
        <taxon>Actinomycetes</taxon>
        <taxon>Streptosporangiales</taxon>
        <taxon>Nocardiopsidaceae</taxon>
        <taxon>Nocardiopsis</taxon>
    </lineage>
</organism>
<accession>A0A840W964</accession>
<keyword evidence="2" id="KW-0472">Membrane</keyword>
<comment type="caution">
    <text evidence="4">The sequence shown here is derived from an EMBL/GenBank/DDBJ whole genome shotgun (WGS) entry which is preliminary data.</text>
</comment>
<evidence type="ECO:0000256" key="2">
    <source>
        <dbReference type="SAM" id="Phobius"/>
    </source>
</evidence>
<protein>
    <recommendedName>
        <fullName evidence="3">DUF7144 domain-containing protein</fullName>
    </recommendedName>
</protein>
<evidence type="ECO:0000259" key="3">
    <source>
        <dbReference type="Pfam" id="PF23636"/>
    </source>
</evidence>
<dbReference type="EMBL" id="JACHDO010000001">
    <property type="protein sequence ID" value="MBB5491913.1"/>
    <property type="molecule type" value="Genomic_DNA"/>
</dbReference>
<proteinExistence type="predicted"/>
<gene>
    <name evidence="4" type="ORF">HNR07_003050</name>
</gene>
<dbReference type="InterPro" id="IPR055568">
    <property type="entry name" value="DUF7144"/>
</dbReference>
<evidence type="ECO:0000313" key="4">
    <source>
        <dbReference type="EMBL" id="MBB5491913.1"/>
    </source>
</evidence>
<dbReference type="AlphaFoldDB" id="A0A840W964"/>